<accession>A0A1H6HD79</accession>
<dbReference type="Pfam" id="PF08484">
    <property type="entry name" value="Methyltransf_14"/>
    <property type="match status" value="1"/>
</dbReference>
<protein>
    <submittedName>
        <fullName evidence="2">Methyltransferase domain-containing protein</fullName>
    </submittedName>
</protein>
<dbReference type="AlphaFoldDB" id="A0A1H6HD79"/>
<keyword evidence="2" id="KW-0489">Methyltransferase</keyword>
<dbReference type="SUPFAM" id="SSF51735">
    <property type="entry name" value="NAD(P)-binding Rossmann-fold domains"/>
    <property type="match status" value="1"/>
</dbReference>
<proteinExistence type="predicted"/>
<organism evidence="2 3">
    <name type="scientific">Magnetospirillum fulvum</name>
    <name type="common">Rhodospirillum fulvum</name>
    <dbReference type="NCBI Taxonomy" id="1082"/>
    <lineage>
        <taxon>Bacteria</taxon>
        <taxon>Pseudomonadati</taxon>
        <taxon>Pseudomonadota</taxon>
        <taxon>Alphaproteobacteria</taxon>
        <taxon>Rhodospirillales</taxon>
        <taxon>Rhodospirillaceae</taxon>
        <taxon>Magnetospirillum</taxon>
    </lineage>
</organism>
<dbReference type="Gene3D" id="6.20.50.110">
    <property type="entry name" value="Methyltransferase, zinc-binding domain"/>
    <property type="match status" value="1"/>
</dbReference>
<sequence>MPVEFFSANCPACGHHVAVPFFDGGQHPLATLAWPSTANAARTLPRLPLDFVMCVECGHVFNRSFDYAAVPYSEKPNLMFNRGVAWSGFLQGVRDTILSGLSAHPVVVEIGHGDGSFLAALAGERAAGRYIGFDPNGAASGHGNVEFRSELFDPARHLAELRPELIISRHVLEHLVNPVGFIQGISFAASMQGLVPRMYMEVPCIDAAIAGGRSVDFYYEHGSQFTTTSFQRMLTRATAKILEIGHGYGGEVVFGFAELGAPGHTVAQARVAASFRDAARASVTTIVGQLAALHSAGSRVAIWGGTGKSAAFMSRFCVDSERFPLVVDSDPAKVGTFVPGTGQEIRFRDWLRHHPVDVVIIPPQWRAADIVAEMAANGLTAGQVLIEHCGRLIDFAQDDHPYRRS</sequence>
<dbReference type="Gene3D" id="3.40.50.720">
    <property type="entry name" value="NAD(P)-binding Rossmann-like Domain"/>
    <property type="match status" value="1"/>
</dbReference>
<keyword evidence="2" id="KW-0808">Transferase</keyword>
<evidence type="ECO:0000259" key="1">
    <source>
        <dbReference type="Pfam" id="PF08484"/>
    </source>
</evidence>
<dbReference type="InterPro" id="IPR036291">
    <property type="entry name" value="NAD(P)-bd_dom_sf"/>
</dbReference>
<name>A0A1H6HD79_MAGFU</name>
<keyword evidence="3" id="KW-1185">Reference proteome</keyword>
<dbReference type="SUPFAM" id="SSF53335">
    <property type="entry name" value="S-adenosyl-L-methionine-dependent methyltransferases"/>
    <property type="match status" value="1"/>
</dbReference>
<dbReference type="InterPro" id="IPR038576">
    <property type="entry name" value="Methyltransf_Zn-bd_dom_put_sf"/>
</dbReference>
<dbReference type="Pfam" id="PF13489">
    <property type="entry name" value="Methyltransf_23"/>
    <property type="match status" value="1"/>
</dbReference>
<feature type="domain" description="C-methyltransferase" evidence="1">
    <location>
        <begin position="267"/>
        <end position="381"/>
    </location>
</feature>
<dbReference type="OrthoDB" id="9815644at2"/>
<dbReference type="Gene3D" id="3.40.50.150">
    <property type="entry name" value="Vaccinia Virus protein VP39"/>
    <property type="match status" value="1"/>
</dbReference>
<gene>
    <name evidence="2" type="ORF">SAMN04244559_01446</name>
</gene>
<dbReference type="EMBL" id="FNWO01000005">
    <property type="protein sequence ID" value="SEH33797.1"/>
    <property type="molecule type" value="Genomic_DNA"/>
</dbReference>
<evidence type="ECO:0000313" key="2">
    <source>
        <dbReference type="EMBL" id="SEH33797.1"/>
    </source>
</evidence>
<dbReference type="GO" id="GO:0032259">
    <property type="term" value="P:methylation"/>
    <property type="evidence" value="ECO:0007669"/>
    <property type="project" value="UniProtKB-KW"/>
</dbReference>
<dbReference type="Proteomes" id="UP000182983">
    <property type="component" value="Unassembled WGS sequence"/>
</dbReference>
<evidence type="ECO:0000313" key="3">
    <source>
        <dbReference type="Proteomes" id="UP000182983"/>
    </source>
</evidence>
<reference evidence="3" key="1">
    <citation type="submission" date="2016-10" db="EMBL/GenBank/DDBJ databases">
        <authorList>
            <person name="Varghese N."/>
            <person name="Submissions S."/>
        </authorList>
    </citation>
    <scope>NUCLEOTIDE SEQUENCE [LARGE SCALE GENOMIC DNA]</scope>
    <source>
        <strain evidence="3">DSM 13234</strain>
    </source>
</reference>
<dbReference type="InterPro" id="IPR013691">
    <property type="entry name" value="MeTrfase_14"/>
</dbReference>
<dbReference type="InterPro" id="IPR029063">
    <property type="entry name" value="SAM-dependent_MTases_sf"/>
</dbReference>
<dbReference type="GO" id="GO:0008168">
    <property type="term" value="F:methyltransferase activity"/>
    <property type="evidence" value="ECO:0007669"/>
    <property type="project" value="UniProtKB-KW"/>
</dbReference>